<dbReference type="STRING" id="909626.AQJ91_37975"/>
<evidence type="ECO:0000256" key="7">
    <source>
        <dbReference type="SAM" id="Phobius"/>
    </source>
</evidence>
<dbReference type="PANTHER" id="PTHR23513">
    <property type="entry name" value="INTEGRAL MEMBRANE EFFLUX PROTEIN-RELATED"/>
    <property type="match status" value="1"/>
</dbReference>
<dbReference type="InterPro" id="IPR036259">
    <property type="entry name" value="MFS_trans_sf"/>
</dbReference>
<keyword evidence="5 7" id="KW-1133">Transmembrane helix</keyword>
<evidence type="ECO:0000256" key="5">
    <source>
        <dbReference type="ARBA" id="ARBA00022989"/>
    </source>
</evidence>
<dbReference type="PANTHER" id="PTHR23513:SF9">
    <property type="entry name" value="ENTEROBACTIN EXPORTER ENTS"/>
    <property type="match status" value="1"/>
</dbReference>
<reference evidence="8 9" key="1">
    <citation type="submission" date="2015-10" db="EMBL/GenBank/DDBJ databases">
        <title>Draft genome sequence of Streptomyces sp. RV15, isolated from a marine sponge.</title>
        <authorList>
            <person name="Ruckert C."/>
            <person name="Abdelmohsen U.R."/>
            <person name="Winkler A."/>
            <person name="Hentschel U."/>
            <person name="Kalinowski J."/>
            <person name="Kampfer P."/>
            <person name="Glaeser S."/>
        </authorList>
    </citation>
    <scope>NUCLEOTIDE SEQUENCE [LARGE SCALE GENOMIC DNA]</scope>
    <source>
        <strain evidence="8 9">RV15</strain>
    </source>
</reference>
<evidence type="ECO:0000313" key="8">
    <source>
        <dbReference type="EMBL" id="KUO16021.1"/>
    </source>
</evidence>
<feature type="transmembrane region" description="Helical" evidence="7">
    <location>
        <begin position="44"/>
        <end position="64"/>
    </location>
</feature>
<dbReference type="Proteomes" id="UP000053260">
    <property type="component" value="Unassembled WGS sequence"/>
</dbReference>
<dbReference type="EMBL" id="LMXB01000096">
    <property type="protein sequence ID" value="KUO16021.1"/>
    <property type="molecule type" value="Genomic_DNA"/>
</dbReference>
<keyword evidence="2" id="KW-0813">Transport</keyword>
<keyword evidence="9" id="KW-1185">Reference proteome</keyword>
<evidence type="ECO:0000256" key="4">
    <source>
        <dbReference type="ARBA" id="ARBA00022692"/>
    </source>
</evidence>
<feature type="transmembrane region" description="Helical" evidence="7">
    <location>
        <begin position="7"/>
        <end position="32"/>
    </location>
</feature>
<sequence length="100" mass="10718">MWRQRDFGIFWAAQTLSVLGDSFALIALPLLVLQATGSLARMGLLTAVGGAASVLAAVFAGAVVDRVDQMHAKWRRPARRRRSAGNPAGMLSRALVIMGR</sequence>
<keyword evidence="4 7" id="KW-0812">Transmembrane</keyword>
<dbReference type="GO" id="GO:0005886">
    <property type="term" value="C:plasma membrane"/>
    <property type="evidence" value="ECO:0007669"/>
    <property type="project" value="UniProtKB-SubCell"/>
</dbReference>
<evidence type="ECO:0000313" key="9">
    <source>
        <dbReference type="Proteomes" id="UP000053260"/>
    </source>
</evidence>
<evidence type="ECO:0000256" key="6">
    <source>
        <dbReference type="ARBA" id="ARBA00023136"/>
    </source>
</evidence>
<protein>
    <recommendedName>
        <fullName evidence="10">Major facilitator superfamily (MFS) profile domain-containing protein</fullName>
    </recommendedName>
</protein>
<evidence type="ECO:0008006" key="10">
    <source>
        <dbReference type="Google" id="ProtNLM"/>
    </source>
</evidence>
<comment type="subcellular location">
    <subcellularLocation>
        <location evidence="1">Cell inner membrane</location>
        <topology evidence="1">Multi-pass membrane protein</topology>
    </subcellularLocation>
</comment>
<dbReference type="Gene3D" id="1.20.1250.20">
    <property type="entry name" value="MFS general substrate transporter like domains"/>
    <property type="match status" value="1"/>
</dbReference>
<dbReference type="AlphaFoldDB" id="A0A101USE9"/>
<dbReference type="SUPFAM" id="SSF103473">
    <property type="entry name" value="MFS general substrate transporter"/>
    <property type="match status" value="1"/>
</dbReference>
<evidence type="ECO:0000256" key="1">
    <source>
        <dbReference type="ARBA" id="ARBA00004429"/>
    </source>
</evidence>
<keyword evidence="3" id="KW-1003">Cell membrane</keyword>
<evidence type="ECO:0000256" key="3">
    <source>
        <dbReference type="ARBA" id="ARBA00022475"/>
    </source>
</evidence>
<proteinExistence type="predicted"/>
<organism evidence="8 9">
    <name type="scientific">Streptomyces dysideae</name>
    <dbReference type="NCBI Taxonomy" id="909626"/>
    <lineage>
        <taxon>Bacteria</taxon>
        <taxon>Bacillati</taxon>
        <taxon>Actinomycetota</taxon>
        <taxon>Actinomycetes</taxon>
        <taxon>Kitasatosporales</taxon>
        <taxon>Streptomycetaceae</taxon>
        <taxon>Streptomyces</taxon>
    </lineage>
</organism>
<name>A0A101USE9_9ACTN</name>
<accession>A0A101USE9</accession>
<keyword evidence="6 7" id="KW-0472">Membrane</keyword>
<gene>
    <name evidence="8" type="ORF">AQJ91_37975</name>
</gene>
<evidence type="ECO:0000256" key="2">
    <source>
        <dbReference type="ARBA" id="ARBA00022448"/>
    </source>
</evidence>
<comment type="caution">
    <text evidence="8">The sequence shown here is derived from an EMBL/GenBank/DDBJ whole genome shotgun (WGS) entry which is preliminary data.</text>
</comment>